<proteinExistence type="predicted"/>
<feature type="compositionally biased region" description="Low complexity" evidence="1">
    <location>
        <begin position="275"/>
        <end position="294"/>
    </location>
</feature>
<feature type="region of interest" description="Disordered" evidence="1">
    <location>
        <begin position="927"/>
        <end position="1100"/>
    </location>
</feature>
<comment type="caution">
    <text evidence="2">The sequence shown here is derived from an EMBL/GenBank/DDBJ whole genome shotgun (WGS) entry which is preliminary data.</text>
</comment>
<sequence>MSQQTGLTTVMAEHVELKPKKKARPKSGQDLDLQVSTVAPQHRIAAHVQNQSNNINSPQSGNAYIDLHSANGSMKPHMPQILASDPTINVQQQGHTTAPLTLPSYSSKTLTPLAPVNPTQLQYQQNSQSFPMLSSGPNISSSSTTQMVGALGVHHNVLTGDSHLVIHPSVLVPTGVVPSPIQQQWQQQQHLIQSKQQQTIQGLNQGLPSQPQRQHQIPLSHAAQQSQQYNQASTSQDIGWSAMSVHPAGSYNPKQQLPLDPLQVGHVGQVPPHDQIPGHLLPGGHHPIHQGPHQLRPPQVASISPAPAGDTLQQQQYNYNNQHPVAGYSTAAAGSHGSLSAPHVYSSITTMSDPAAAAAGQRFKSLTSPLVSALDSGHVDSSQYPPQEAGAPLQSPPAWHLNLVAAPATVAAALSSPSSATVLNAASSLSVWGANFKELSGCPSVDHLPQLMEGEGRLFGGVYTLSPKLWKMYQDAHRDWEVCWGEGADIKPQEHAIQLVAKVEQPREAQAHWDRLNAFVEESKEDFLDQVKAALGLDPEFDDLSVPSSYSILSTDNSLHCEPRLHVTATDFTVGGHQQQQVTVSKQLADLMMGLRQDLVVLAPLGGYLLLDEADCAEWKNLSTTAGYSAAPDAARAMEGSDRNKQDSWRLNLNTYSQKLTLPLKKGERTTKAVVSGLGYGNEAQLVEKTVPSTSGSALTEKANCAVFLISIQGVPLPFLVLLEPPVAGLQLRRDPCTDGWKTYSTISRKLGLQQECPSRIRNMVLVNANHVSKTASGSSPCDSMTLKLVPQSTVASVAAMIPRSAKAEAPSCPPGTKNQRDKVREGGQNEEAADAGKVMKAEASSHIAGSNFQADLTTVTVLEGAGVSITPCSTDSATVLAPDRQGHPDHNLHASVQSHQGVATKIITYETKQDIRIKDKKEMLGSVDGTPISVKNSSTVSEKTGKEEKHPGGKSVDHNSSERVCNGTSLDEKGGVKPSGEPEVRLDREKRKESQAKPSSHWDREDKRSHTSTNHEEKRNVAAASNIVSRVGDKRSSRPQPDQPSKKRMHASSKAASPDKGAWSARDSEENRYDLNRRSHPEGTHLISKEELPGPPGVGRNGVYSSTAVEALSKQGIIPVEVCATAGTADIPCQVHLPGAFEPGTVDDWFKMMSHSTDQRRLELQPIMENASKLLSGLVFEQKPL</sequence>
<feature type="region of interest" description="Disordered" evidence="1">
    <location>
        <begin position="196"/>
        <end position="307"/>
    </location>
</feature>
<feature type="compositionally biased region" description="Basic and acidic residues" evidence="1">
    <location>
        <begin position="819"/>
        <end position="828"/>
    </location>
</feature>
<evidence type="ECO:0000313" key="2">
    <source>
        <dbReference type="EMBL" id="GAX82178.1"/>
    </source>
</evidence>
<feature type="compositionally biased region" description="Basic and acidic residues" evidence="1">
    <location>
        <begin position="1067"/>
        <end position="1093"/>
    </location>
</feature>
<dbReference type="AlphaFoldDB" id="A0A250XGH5"/>
<name>A0A250XGH5_9CHLO</name>
<feature type="compositionally biased region" description="Low complexity" evidence="1">
    <location>
        <begin position="222"/>
        <end position="236"/>
    </location>
</feature>
<keyword evidence="3" id="KW-1185">Reference proteome</keyword>
<feature type="region of interest" description="Disordered" evidence="1">
    <location>
        <begin position="805"/>
        <end position="833"/>
    </location>
</feature>
<dbReference type="Proteomes" id="UP000232323">
    <property type="component" value="Unassembled WGS sequence"/>
</dbReference>
<feature type="compositionally biased region" description="Basic and acidic residues" evidence="1">
    <location>
        <begin position="971"/>
        <end position="1021"/>
    </location>
</feature>
<evidence type="ECO:0000256" key="1">
    <source>
        <dbReference type="SAM" id="MobiDB-lite"/>
    </source>
</evidence>
<evidence type="ECO:0000313" key="3">
    <source>
        <dbReference type="Proteomes" id="UP000232323"/>
    </source>
</evidence>
<accession>A0A250XGH5</accession>
<feature type="compositionally biased region" description="Polar residues" evidence="1">
    <location>
        <begin position="202"/>
        <end position="217"/>
    </location>
</feature>
<feature type="compositionally biased region" description="Basic and acidic residues" evidence="1">
    <location>
        <begin position="944"/>
        <end position="962"/>
    </location>
</feature>
<feature type="region of interest" description="Disordered" evidence="1">
    <location>
        <begin position="374"/>
        <end position="393"/>
    </location>
</feature>
<feature type="compositionally biased region" description="Polar residues" evidence="1">
    <location>
        <begin position="934"/>
        <end position="943"/>
    </location>
</feature>
<gene>
    <name evidence="2" type="ORF">CEUSTIGMA_g9606.t1</name>
</gene>
<protein>
    <submittedName>
        <fullName evidence="2">Uncharacterized protein</fullName>
    </submittedName>
</protein>
<dbReference type="EMBL" id="BEGY01000076">
    <property type="protein sequence ID" value="GAX82178.1"/>
    <property type="molecule type" value="Genomic_DNA"/>
</dbReference>
<reference evidence="2 3" key="1">
    <citation type="submission" date="2017-08" db="EMBL/GenBank/DDBJ databases">
        <title>Acidophilic green algal genome provides insights into adaptation to an acidic environment.</title>
        <authorList>
            <person name="Hirooka S."/>
            <person name="Hirose Y."/>
            <person name="Kanesaki Y."/>
            <person name="Higuchi S."/>
            <person name="Fujiwara T."/>
            <person name="Onuma R."/>
            <person name="Era A."/>
            <person name="Ohbayashi R."/>
            <person name="Uzuka A."/>
            <person name="Nozaki H."/>
            <person name="Yoshikawa H."/>
            <person name="Miyagishima S.Y."/>
        </authorList>
    </citation>
    <scope>NUCLEOTIDE SEQUENCE [LARGE SCALE GENOMIC DNA]</scope>
    <source>
        <strain evidence="2 3">NIES-2499</strain>
    </source>
</reference>
<organism evidence="2 3">
    <name type="scientific">Chlamydomonas eustigma</name>
    <dbReference type="NCBI Taxonomy" id="1157962"/>
    <lineage>
        <taxon>Eukaryota</taxon>
        <taxon>Viridiplantae</taxon>
        <taxon>Chlorophyta</taxon>
        <taxon>core chlorophytes</taxon>
        <taxon>Chlorophyceae</taxon>
        <taxon>CS clade</taxon>
        <taxon>Chlamydomonadales</taxon>
        <taxon>Chlamydomonadaceae</taxon>
        <taxon>Chlamydomonas</taxon>
    </lineage>
</organism>